<feature type="transmembrane region" description="Helical" evidence="6">
    <location>
        <begin position="166"/>
        <end position="192"/>
    </location>
</feature>
<reference evidence="9" key="1">
    <citation type="submission" date="2025-08" db="UniProtKB">
        <authorList>
            <consortium name="RefSeq"/>
        </authorList>
    </citation>
    <scope>IDENTIFICATION</scope>
    <source>
        <tissue evidence="9">Leukocyte</tissue>
    </source>
</reference>
<keyword evidence="4 6" id="KW-0472">Membrane</keyword>
<keyword evidence="2 6" id="KW-0812">Transmembrane</keyword>
<protein>
    <submittedName>
        <fullName evidence="9">Two pore calcium channel protein 1-like</fullName>
    </submittedName>
</protein>
<dbReference type="OrthoDB" id="416585at2759"/>
<evidence type="ECO:0000256" key="7">
    <source>
        <dbReference type="SAM" id="SignalP"/>
    </source>
</evidence>
<feature type="signal peptide" evidence="7">
    <location>
        <begin position="1"/>
        <end position="17"/>
    </location>
</feature>
<evidence type="ECO:0000256" key="5">
    <source>
        <dbReference type="SAM" id="MobiDB-lite"/>
    </source>
</evidence>
<evidence type="ECO:0000256" key="4">
    <source>
        <dbReference type="ARBA" id="ARBA00023136"/>
    </source>
</evidence>
<feature type="non-terminal residue" evidence="9">
    <location>
        <position position="1"/>
    </location>
</feature>
<organism evidence="9">
    <name type="scientific">Castor canadensis</name>
    <name type="common">American beaver</name>
    <dbReference type="NCBI Taxonomy" id="51338"/>
    <lineage>
        <taxon>Eukaryota</taxon>
        <taxon>Metazoa</taxon>
        <taxon>Chordata</taxon>
        <taxon>Craniata</taxon>
        <taxon>Vertebrata</taxon>
        <taxon>Euteleostomi</taxon>
        <taxon>Mammalia</taxon>
        <taxon>Eutheria</taxon>
        <taxon>Euarchontoglires</taxon>
        <taxon>Glires</taxon>
        <taxon>Rodentia</taxon>
        <taxon>Castorimorpha</taxon>
        <taxon>Castoridae</taxon>
        <taxon>Castor</taxon>
    </lineage>
</organism>
<dbReference type="SUPFAM" id="SSF81324">
    <property type="entry name" value="Voltage-gated potassium channels"/>
    <property type="match status" value="1"/>
</dbReference>
<feature type="transmembrane region" description="Helical" evidence="6">
    <location>
        <begin position="59"/>
        <end position="80"/>
    </location>
</feature>
<keyword evidence="3 6" id="KW-1133">Transmembrane helix</keyword>
<dbReference type="GO" id="GO:0005216">
    <property type="term" value="F:monoatomic ion channel activity"/>
    <property type="evidence" value="ECO:0007669"/>
    <property type="project" value="InterPro"/>
</dbReference>
<dbReference type="Gene3D" id="1.10.287.70">
    <property type="match status" value="1"/>
</dbReference>
<feature type="domain" description="Ion transport" evidence="8">
    <location>
        <begin position="1"/>
        <end position="193"/>
    </location>
</feature>
<evidence type="ECO:0000259" key="8">
    <source>
        <dbReference type="Pfam" id="PF00520"/>
    </source>
</evidence>
<dbReference type="Pfam" id="PF00520">
    <property type="entry name" value="Ion_trans"/>
    <property type="match status" value="1"/>
</dbReference>
<evidence type="ECO:0000313" key="9">
    <source>
        <dbReference type="RefSeq" id="XP_020015088.1"/>
    </source>
</evidence>
<gene>
    <name evidence="9" type="primary">LOC109683537</name>
</gene>
<proteinExistence type="predicted"/>
<dbReference type="PANTHER" id="PTHR46726:SF1">
    <property type="entry name" value="TWO-PORE CALCIUM CHANNEL 3"/>
    <property type="match status" value="1"/>
</dbReference>
<name>A0A8B7U5S2_CASCN</name>
<dbReference type="PANTHER" id="PTHR46726">
    <property type="entry name" value="TWO PORE CHANNEL 3"/>
    <property type="match status" value="1"/>
</dbReference>
<feature type="region of interest" description="Disordered" evidence="5">
    <location>
        <begin position="276"/>
        <end position="305"/>
    </location>
</feature>
<feature type="chain" id="PRO_5034655631" evidence="7">
    <location>
        <begin position="18"/>
        <end position="305"/>
    </location>
</feature>
<sequence length="305" mass="34027">FDMLIILAALVATVANATIQSARKYNSQQILDIVLILRILRLLRVIVSIQRFRVIVTTLINIGPTMLTFGGLVFVVYYAFAVIGMEAFHGKVQFFDPNFTTSDALVCGNPALKGSAFARDRYCKNNFNDLASSFIVLMELTVVNQWHDILSMACPCDHQAAKLYFILFHIVVVILIVNIFVAFILEAFFVAYSLEKSELETAIEKKIQELGVGIQEDDVQGGKLTDNVDAKDSGFSGDDGDNKRKALKGLYCRIASKKYRTVDALLQRMFESEIGPDEEGPSLDEILNFSPNDIYPKNPNFENSA</sequence>
<dbReference type="KEGG" id="ccan:109683537"/>
<evidence type="ECO:0000256" key="6">
    <source>
        <dbReference type="SAM" id="Phobius"/>
    </source>
</evidence>
<dbReference type="AlphaFoldDB" id="A0A8B7U5S2"/>
<comment type="subcellular location">
    <subcellularLocation>
        <location evidence="1">Membrane</location>
        <topology evidence="1">Multi-pass membrane protein</topology>
    </subcellularLocation>
</comment>
<dbReference type="InterPro" id="IPR005821">
    <property type="entry name" value="Ion_trans_dom"/>
</dbReference>
<accession>A0A8B7U5S2</accession>
<dbReference type="GO" id="GO:0016020">
    <property type="term" value="C:membrane"/>
    <property type="evidence" value="ECO:0007669"/>
    <property type="project" value="UniProtKB-SubCell"/>
</dbReference>
<evidence type="ECO:0000256" key="1">
    <source>
        <dbReference type="ARBA" id="ARBA00004141"/>
    </source>
</evidence>
<dbReference type="RefSeq" id="XP_020015088.1">
    <property type="nucleotide sequence ID" value="XM_020159499.1"/>
</dbReference>
<evidence type="ECO:0000256" key="2">
    <source>
        <dbReference type="ARBA" id="ARBA00022692"/>
    </source>
</evidence>
<evidence type="ECO:0000256" key="3">
    <source>
        <dbReference type="ARBA" id="ARBA00022989"/>
    </source>
</evidence>
<keyword evidence="7" id="KW-0732">Signal</keyword>